<name>F5ZEU4_ALTNA</name>
<dbReference type="EMBL" id="CP002339">
    <property type="protein sequence ID" value="AEF04644.1"/>
    <property type="molecule type" value="Genomic_DNA"/>
</dbReference>
<dbReference type="OrthoDB" id="6402711at2"/>
<keyword evidence="1" id="KW-1133">Transmembrane helix</keyword>
<evidence type="ECO:0000313" key="2">
    <source>
        <dbReference type="EMBL" id="AEF04644.1"/>
    </source>
</evidence>
<proteinExistence type="predicted"/>
<keyword evidence="1" id="KW-0472">Membrane</keyword>
<evidence type="ECO:0000313" key="3">
    <source>
        <dbReference type="Proteomes" id="UP000000683"/>
    </source>
</evidence>
<evidence type="ECO:0000256" key="1">
    <source>
        <dbReference type="SAM" id="Phobius"/>
    </source>
</evidence>
<dbReference type="AlphaFoldDB" id="F5ZEU4"/>
<keyword evidence="3" id="KW-1185">Reference proteome</keyword>
<dbReference type="Proteomes" id="UP000000683">
    <property type="component" value="Chromosome"/>
</dbReference>
<feature type="transmembrane region" description="Helical" evidence="1">
    <location>
        <begin position="12"/>
        <end position="36"/>
    </location>
</feature>
<organism evidence="2 3">
    <name type="scientific">Alteromonas naphthalenivorans</name>
    <dbReference type="NCBI Taxonomy" id="715451"/>
    <lineage>
        <taxon>Bacteria</taxon>
        <taxon>Pseudomonadati</taxon>
        <taxon>Pseudomonadota</taxon>
        <taxon>Gammaproteobacteria</taxon>
        <taxon>Alteromonadales</taxon>
        <taxon>Alteromonadaceae</taxon>
        <taxon>Alteromonas/Salinimonas group</taxon>
        <taxon>Alteromonas</taxon>
    </lineage>
</organism>
<dbReference type="KEGG" id="alt:ambt_15670"/>
<accession>F5ZEU4</accession>
<dbReference type="RefSeq" id="WP_013785566.1">
    <property type="nucleotide sequence ID" value="NC_015554.1"/>
</dbReference>
<protein>
    <submittedName>
        <fullName evidence="2">Uncharacterized protein</fullName>
    </submittedName>
</protein>
<reference evidence="2 3" key="1">
    <citation type="journal article" date="2011" name="J. Bacteriol.">
        <title>Complete genome sequence of the polycyclic aromatic hydrocarbon-degrading bacterium Alteromonas sp. strain SN2.</title>
        <authorList>
            <person name="Jin H.M."/>
            <person name="Jeong H."/>
            <person name="Moon E.J."/>
            <person name="Math R.K."/>
            <person name="Lee K."/>
            <person name="Kim H.J."/>
            <person name="Jeon C.O."/>
            <person name="Oh T.K."/>
            <person name="Kim J.F."/>
        </authorList>
    </citation>
    <scope>NUCLEOTIDE SEQUENCE [LARGE SCALE GENOMIC DNA]</scope>
    <source>
        <strain evidence="3">JCM 17741 / KACC 18427 / KCTC 11700BP / SN2</strain>
    </source>
</reference>
<keyword evidence="1" id="KW-0812">Transmembrane</keyword>
<dbReference type="HOGENOM" id="CLU_2646514_0_0_6"/>
<gene>
    <name evidence="2" type="ordered locus">ambt_15670</name>
</gene>
<feature type="transmembrane region" description="Helical" evidence="1">
    <location>
        <begin position="42"/>
        <end position="64"/>
    </location>
</feature>
<sequence length="76" mass="8075">MPEWGKTATWLMLVTAIVVFLAAVFVVGSTIGRLFILGAIELSIPQIGIICAGVTSVSVFVRCVKKLEGRVKNVGV</sequence>